<dbReference type="SMART" id="SM00450">
    <property type="entry name" value="RHOD"/>
    <property type="match status" value="1"/>
</dbReference>
<dbReference type="InterPro" id="IPR036873">
    <property type="entry name" value="Rhodanese-like_dom_sf"/>
</dbReference>
<evidence type="ECO:0000313" key="13">
    <source>
        <dbReference type="EMBL" id="WZN65901.1"/>
    </source>
</evidence>
<dbReference type="GO" id="GO:0015031">
    <property type="term" value="P:protein transport"/>
    <property type="evidence" value="ECO:0007669"/>
    <property type="project" value="UniProtKB-KW"/>
</dbReference>
<gene>
    <name evidence="13" type="ORF">HKI87_13g74630</name>
</gene>
<dbReference type="PANTHER" id="PTHR44390:SF1">
    <property type="entry name" value="CENTROSOMAL PROTEIN OF 41 KDA"/>
    <property type="match status" value="1"/>
</dbReference>
<keyword evidence="7" id="KW-0969">Cilium</keyword>
<keyword evidence="14" id="KW-1185">Reference proteome</keyword>
<feature type="domain" description="Rhodanese" evidence="12">
    <location>
        <begin position="80"/>
        <end position="178"/>
    </location>
</feature>
<dbReference type="CDD" id="cd00158">
    <property type="entry name" value="RHOD"/>
    <property type="match status" value="1"/>
</dbReference>
<evidence type="ECO:0000256" key="11">
    <source>
        <dbReference type="SAM" id="MobiDB-lite"/>
    </source>
</evidence>
<dbReference type="InterPro" id="IPR001763">
    <property type="entry name" value="Rhodanese-like_dom"/>
</dbReference>
<protein>
    <submittedName>
        <fullName evidence="13">Rhodanese domain-containing protein</fullName>
    </submittedName>
</protein>
<evidence type="ECO:0000256" key="6">
    <source>
        <dbReference type="ARBA" id="ARBA00022927"/>
    </source>
</evidence>
<evidence type="ECO:0000256" key="4">
    <source>
        <dbReference type="ARBA" id="ARBA00022490"/>
    </source>
</evidence>
<dbReference type="Proteomes" id="UP001472866">
    <property type="component" value="Chromosome 13"/>
</dbReference>
<dbReference type="GO" id="GO:0060271">
    <property type="term" value="P:cilium assembly"/>
    <property type="evidence" value="ECO:0007669"/>
    <property type="project" value="TreeGrafter"/>
</dbReference>
<dbReference type="GO" id="GO:0036064">
    <property type="term" value="C:ciliary basal body"/>
    <property type="evidence" value="ECO:0007669"/>
    <property type="project" value="TreeGrafter"/>
</dbReference>
<proteinExistence type="inferred from homology"/>
<evidence type="ECO:0000259" key="12">
    <source>
        <dbReference type="PROSITE" id="PS50206"/>
    </source>
</evidence>
<dbReference type="InterPro" id="IPR051889">
    <property type="entry name" value="CEP41"/>
</dbReference>
<keyword evidence="9" id="KW-0966">Cell projection</keyword>
<dbReference type="Gene3D" id="3.40.250.10">
    <property type="entry name" value="Rhodanese-like domain"/>
    <property type="match status" value="1"/>
</dbReference>
<dbReference type="PROSITE" id="PS50206">
    <property type="entry name" value="RHODANESE_3"/>
    <property type="match status" value="1"/>
</dbReference>
<evidence type="ECO:0000256" key="10">
    <source>
        <dbReference type="ARBA" id="ARBA00038465"/>
    </source>
</evidence>
<evidence type="ECO:0000256" key="3">
    <source>
        <dbReference type="ARBA" id="ARBA00022448"/>
    </source>
</evidence>
<evidence type="ECO:0000256" key="8">
    <source>
        <dbReference type="ARBA" id="ARBA00023212"/>
    </source>
</evidence>
<sequence length="245" mass="27689">MFDHRMNKVSIGQDLSTKKLPVSKKYENVKAVTKTGKIVTKAAENWDELNLNVRYRKNEHFRRIRADTLVSLFHAEDDENSPQVLLLDLRPIEEYESCHVRGAVSFPIAMLSRSMNNFIPEILEFCNREPEKIIVLYSLKEKESVTAGNLFFEKGIDNVFVLTKGMNNLIQDKYDGLLVGDVPMPVPSSCSSSLASTRASSRAPSAMGTPRKQVGTPKAMRPYDTKVRIKLLSSSLRKSKPSSWH</sequence>
<keyword evidence="3" id="KW-0813">Transport</keyword>
<evidence type="ECO:0000256" key="5">
    <source>
        <dbReference type="ARBA" id="ARBA00022794"/>
    </source>
</evidence>
<feature type="compositionally biased region" description="Low complexity" evidence="11">
    <location>
        <begin position="189"/>
        <end position="206"/>
    </location>
</feature>
<comment type="similarity">
    <text evidence="10">Belongs to the CEP41 family.</text>
</comment>
<dbReference type="PANTHER" id="PTHR44390">
    <property type="entry name" value="CENTROSOMAL PROTEIN OF 41 KDA"/>
    <property type="match status" value="1"/>
</dbReference>
<keyword evidence="6" id="KW-0653">Protein transport</keyword>
<dbReference type="SUPFAM" id="SSF52821">
    <property type="entry name" value="Rhodanese/Cell cycle control phosphatase"/>
    <property type="match status" value="1"/>
</dbReference>
<reference evidence="13 14" key="1">
    <citation type="submission" date="2024-03" db="EMBL/GenBank/DDBJ databases">
        <title>Complete genome sequence of the green alga Chloropicon roscoffensis RCC1871.</title>
        <authorList>
            <person name="Lemieux C."/>
            <person name="Pombert J.-F."/>
            <person name="Otis C."/>
            <person name="Turmel M."/>
        </authorList>
    </citation>
    <scope>NUCLEOTIDE SEQUENCE [LARGE SCALE GENOMIC DNA]</scope>
    <source>
        <strain evidence="13 14">RCC1871</strain>
    </source>
</reference>
<accession>A0AAX4PJ80</accession>
<keyword evidence="8" id="KW-0206">Cytoskeleton</keyword>
<dbReference type="AlphaFoldDB" id="A0AAX4PJ80"/>
<dbReference type="Pfam" id="PF00581">
    <property type="entry name" value="Rhodanese"/>
    <property type="match status" value="1"/>
</dbReference>
<dbReference type="EMBL" id="CP151513">
    <property type="protein sequence ID" value="WZN65901.1"/>
    <property type="molecule type" value="Genomic_DNA"/>
</dbReference>
<keyword evidence="5" id="KW-0970">Cilium biogenesis/degradation</keyword>
<feature type="region of interest" description="Disordered" evidence="11">
    <location>
        <begin position="189"/>
        <end position="224"/>
    </location>
</feature>
<comment type="subcellular location">
    <subcellularLocation>
        <location evidence="1">Cytoplasm</location>
        <location evidence="1">Cytoskeleton</location>
        <location evidence="1">Cilium basal body</location>
    </subcellularLocation>
    <subcellularLocation>
        <location evidence="2">Cytoplasm</location>
        <location evidence="2">Cytoskeleton</location>
        <location evidence="2">Microtubule organizing center</location>
        <location evidence="2">Centrosome</location>
    </subcellularLocation>
</comment>
<organism evidence="13 14">
    <name type="scientific">Chloropicon roscoffensis</name>
    <dbReference type="NCBI Taxonomy" id="1461544"/>
    <lineage>
        <taxon>Eukaryota</taxon>
        <taxon>Viridiplantae</taxon>
        <taxon>Chlorophyta</taxon>
        <taxon>Chloropicophyceae</taxon>
        <taxon>Chloropicales</taxon>
        <taxon>Chloropicaceae</taxon>
        <taxon>Chloropicon</taxon>
    </lineage>
</organism>
<evidence type="ECO:0000256" key="2">
    <source>
        <dbReference type="ARBA" id="ARBA00004300"/>
    </source>
</evidence>
<evidence type="ECO:0000313" key="14">
    <source>
        <dbReference type="Proteomes" id="UP001472866"/>
    </source>
</evidence>
<evidence type="ECO:0000256" key="7">
    <source>
        <dbReference type="ARBA" id="ARBA00023069"/>
    </source>
</evidence>
<name>A0AAX4PJ80_9CHLO</name>
<keyword evidence="4" id="KW-0963">Cytoplasm</keyword>
<evidence type="ECO:0000256" key="9">
    <source>
        <dbReference type="ARBA" id="ARBA00023273"/>
    </source>
</evidence>
<evidence type="ECO:0000256" key="1">
    <source>
        <dbReference type="ARBA" id="ARBA00004120"/>
    </source>
</evidence>